<dbReference type="EMBL" id="AMQM01008097">
    <property type="status" value="NOT_ANNOTATED_CDS"/>
    <property type="molecule type" value="Genomic_DNA"/>
</dbReference>
<dbReference type="RefSeq" id="XP_009030807.1">
    <property type="nucleotide sequence ID" value="XM_009032559.1"/>
</dbReference>
<dbReference type="Proteomes" id="UP000015101">
    <property type="component" value="Unassembled WGS sequence"/>
</dbReference>
<accession>T1FI02</accession>
<organism evidence="3 4">
    <name type="scientific">Helobdella robusta</name>
    <name type="common">Californian leech</name>
    <dbReference type="NCBI Taxonomy" id="6412"/>
    <lineage>
        <taxon>Eukaryota</taxon>
        <taxon>Metazoa</taxon>
        <taxon>Spiralia</taxon>
        <taxon>Lophotrochozoa</taxon>
        <taxon>Annelida</taxon>
        <taxon>Clitellata</taxon>
        <taxon>Hirudinea</taxon>
        <taxon>Rhynchobdellida</taxon>
        <taxon>Glossiphoniidae</taxon>
        <taxon>Helobdella</taxon>
    </lineage>
</organism>
<evidence type="ECO:0000256" key="1">
    <source>
        <dbReference type="SAM" id="MobiDB-lite"/>
    </source>
</evidence>
<reference evidence="4" key="1">
    <citation type="submission" date="2012-12" db="EMBL/GenBank/DDBJ databases">
        <authorList>
            <person name="Hellsten U."/>
            <person name="Grimwood J."/>
            <person name="Chapman J.A."/>
            <person name="Shapiro H."/>
            <person name="Aerts A."/>
            <person name="Otillar R.P."/>
            <person name="Terry A.Y."/>
            <person name="Boore J.L."/>
            <person name="Simakov O."/>
            <person name="Marletaz F."/>
            <person name="Cho S.-J."/>
            <person name="Edsinger-Gonzales E."/>
            <person name="Havlak P."/>
            <person name="Kuo D.-H."/>
            <person name="Larsson T."/>
            <person name="Lv J."/>
            <person name="Arendt D."/>
            <person name="Savage R."/>
            <person name="Osoegawa K."/>
            <person name="de Jong P."/>
            <person name="Lindberg D.R."/>
            <person name="Seaver E.C."/>
            <person name="Weisblat D.A."/>
            <person name="Putnam N.H."/>
            <person name="Grigoriev I.V."/>
            <person name="Rokhsar D.S."/>
        </authorList>
    </citation>
    <scope>NUCLEOTIDE SEQUENCE</scope>
</reference>
<sequence length="136" mass="15472">MKLENIEFSTGIALLEAREAASRKTGLISVNKQIKQMSMFIKRHFRDVQHRSSTKIANSLVLRSALNIVSVGEVVREGDREFQKKGPKKRNADLAKECLTRVKKKLEQEDDRQPGLLGSQCKRTRTGHKQLDEQQG</sequence>
<keyword evidence="4" id="KW-1185">Reference proteome</keyword>
<evidence type="ECO:0000313" key="4">
    <source>
        <dbReference type="Proteomes" id="UP000015101"/>
    </source>
</evidence>
<dbReference type="KEGG" id="hro:HELRODRAFT_182257"/>
<dbReference type="AlphaFoldDB" id="T1FI02"/>
<dbReference type="EnsemblMetazoa" id="HelroT182257">
    <property type="protein sequence ID" value="HelroP182257"/>
    <property type="gene ID" value="HelroG182257"/>
</dbReference>
<evidence type="ECO:0000313" key="2">
    <source>
        <dbReference type="EMBL" id="ESN91101.1"/>
    </source>
</evidence>
<dbReference type="GeneID" id="20208451"/>
<dbReference type="EMBL" id="KB097722">
    <property type="protein sequence ID" value="ESN91101.1"/>
    <property type="molecule type" value="Genomic_DNA"/>
</dbReference>
<evidence type="ECO:0000313" key="3">
    <source>
        <dbReference type="EnsemblMetazoa" id="HelroP182257"/>
    </source>
</evidence>
<protein>
    <submittedName>
        <fullName evidence="2 3">Uncharacterized protein</fullName>
    </submittedName>
</protein>
<dbReference type="InParanoid" id="T1FI02"/>
<feature type="region of interest" description="Disordered" evidence="1">
    <location>
        <begin position="108"/>
        <end position="136"/>
    </location>
</feature>
<dbReference type="PANTHER" id="PTHR10725">
    <property type="entry name" value="THAP DOMAIN-CONTAINING PROTEIN 9"/>
    <property type="match status" value="1"/>
</dbReference>
<reference evidence="2 4" key="2">
    <citation type="journal article" date="2013" name="Nature">
        <title>Insights into bilaterian evolution from three spiralian genomes.</title>
        <authorList>
            <person name="Simakov O."/>
            <person name="Marletaz F."/>
            <person name="Cho S.J."/>
            <person name="Edsinger-Gonzales E."/>
            <person name="Havlak P."/>
            <person name="Hellsten U."/>
            <person name="Kuo D.H."/>
            <person name="Larsson T."/>
            <person name="Lv J."/>
            <person name="Arendt D."/>
            <person name="Savage R."/>
            <person name="Osoegawa K."/>
            <person name="de Jong P."/>
            <person name="Grimwood J."/>
            <person name="Chapman J.A."/>
            <person name="Shapiro H."/>
            <person name="Aerts A."/>
            <person name="Otillar R.P."/>
            <person name="Terry A.Y."/>
            <person name="Boore J.L."/>
            <person name="Grigoriev I.V."/>
            <person name="Lindberg D.R."/>
            <person name="Seaver E.C."/>
            <person name="Weisblat D.A."/>
            <person name="Putnam N.H."/>
            <person name="Rokhsar D.S."/>
        </authorList>
    </citation>
    <scope>NUCLEOTIDE SEQUENCE</scope>
</reference>
<proteinExistence type="predicted"/>
<name>T1FI02_HELRO</name>
<dbReference type="HOGENOM" id="CLU_142465_0_0_1"/>
<reference evidence="3" key="3">
    <citation type="submission" date="2015-06" db="UniProtKB">
        <authorList>
            <consortium name="EnsemblMetazoa"/>
        </authorList>
    </citation>
    <scope>IDENTIFICATION</scope>
</reference>
<dbReference type="PANTHER" id="PTHR10725:SF74">
    <property type="entry name" value="ERAP1-LIKE C-TERMINAL DOMAIN-CONTAINING PROTEIN"/>
    <property type="match status" value="1"/>
</dbReference>
<dbReference type="CTD" id="20208451"/>
<gene>
    <name evidence="3" type="primary">20208451</name>
    <name evidence="2" type="ORF">HELRODRAFT_182257</name>
</gene>
<dbReference type="OrthoDB" id="6223661at2759"/>